<dbReference type="NCBIfam" id="NF001453">
    <property type="entry name" value="PRK00312.1"/>
    <property type="match status" value="1"/>
</dbReference>
<evidence type="ECO:0000256" key="4">
    <source>
        <dbReference type="ARBA" id="ARBA00022603"/>
    </source>
</evidence>
<sequence length="217" mass="23644">MDPFAAERHQMVLVQLERRGLKDARVLEAMRFVPRHLFVPDEQRCDAYWDGPMSIGHGQTISQPYIVALMAEALQLRDCSVCLDVGTGSGYAAAVLSKLCAHVVSIERFSLLAETARNNLVTAGFENVDVICGDGSLGYRAKAPYDAITVAAGAPFVPQELKEQLKPGGRLVIPVGSSRSLQDLIVVRRVSDGTYESKNFGKVAFVPFVGAQAWPEH</sequence>
<reference evidence="8 9" key="1">
    <citation type="submission" date="2023-03" db="EMBL/GenBank/DDBJ databases">
        <title>Roseibium porphyridii sp. nov. and Roseibium rhodosorbium sp. nov. isolated from marine algae, Porphyridium cruentum and Rhodosorus marinus, respectively.</title>
        <authorList>
            <person name="Lee M.W."/>
            <person name="Choi B.J."/>
            <person name="Lee J.K."/>
            <person name="Choi D.G."/>
            <person name="Baek J.H."/>
            <person name="Bayburt H."/>
            <person name="Kim J.M."/>
            <person name="Han D.M."/>
            <person name="Kim K.H."/>
            <person name="Jeon C.O."/>
        </authorList>
    </citation>
    <scope>NUCLEOTIDE SEQUENCE [LARGE SCALE GENOMIC DNA]</scope>
    <source>
        <strain evidence="8 9">KMA01</strain>
    </source>
</reference>
<protein>
    <recommendedName>
        <fullName evidence="7">Protein-L-isoaspartate O-methyltransferase</fullName>
        <ecNumber evidence="7">2.1.1.77</ecNumber>
    </recommendedName>
    <alternativeName>
        <fullName evidence="7">L-isoaspartyl protein carboxyl methyltransferase</fullName>
    </alternativeName>
    <alternativeName>
        <fullName evidence="7">Protein L-isoaspartyl methyltransferase</fullName>
    </alternativeName>
    <alternativeName>
        <fullName evidence="7">Protein-beta-aspartate methyltransferase</fullName>
        <shortName evidence="7">PIMT</shortName>
    </alternativeName>
</protein>
<comment type="similarity">
    <text evidence="2 7">Belongs to the methyltransferase superfamily. L-isoaspartyl/D-aspartyl protein methyltransferase family.</text>
</comment>
<evidence type="ECO:0000313" key="9">
    <source>
        <dbReference type="Proteomes" id="UP001209803"/>
    </source>
</evidence>
<evidence type="ECO:0000256" key="7">
    <source>
        <dbReference type="HAMAP-Rule" id="MF_00090"/>
    </source>
</evidence>
<dbReference type="Pfam" id="PF01135">
    <property type="entry name" value="PCMT"/>
    <property type="match status" value="1"/>
</dbReference>
<dbReference type="InterPro" id="IPR029063">
    <property type="entry name" value="SAM-dependent_MTases_sf"/>
</dbReference>
<dbReference type="HAMAP" id="MF_00090">
    <property type="entry name" value="PIMT"/>
    <property type="match status" value="1"/>
</dbReference>
<proteinExistence type="inferred from homology"/>
<comment type="subcellular location">
    <subcellularLocation>
        <location evidence="1 7">Cytoplasm</location>
    </subcellularLocation>
</comment>
<dbReference type="InterPro" id="IPR000682">
    <property type="entry name" value="PCMT"/>
</dbReference>
<keyword evidence="9" id="KW-1185">Reference proteome</keyword>
<dbReference type="EMBL" id="CP120863">
    <property type="protein sequence ID" value="WFE87438.1"/>
    <property type="molecule type" value="Genomic_DNA"/>
</dbReference>
<evidence type="ECO:0000256" key="5">
    <source>
        <dbReference type="ARBA" id="ARBA00022679"/>
    </source>
</evidence>
<evidence type="ECO:0000256" key="1">
    <source>
        <dbReference type="ARBA" id="ARBA00004496"/>
    </source>
</evidence>
<dbReference type="NCBIfam" id="TIGR00080">
    <property type="entry name" value="pimt"/>
    <property type="match status" value="1"/>
</dbReference>
<dbReference type="RefSeq" id="WP_265681887.1">
    <property type="nucleotide sequence ID" value="NZ_CP120863.1"/>
</dbReference>
<keyword evidence="6 7" id="KW-0949">S-adenosyl-L-methionine</keyword>
<dbReference type="Gene3D" id="3.40.50.150">
    <property type="entry name" value="Vaccinia Virus protein VP39"/>
    <property type="match status" value="1"/>
</dbReference>
<comment type="catalytic activity">
    <reaction evidence="7">
        <text>[protein]-L-isoaspartate + S-adenosyl-L-methionine = [protein]-L-isoaspartate alpha-methyl ester + S-adenosyl-L-homocysteine</text>
        <dbReference type="Rhea" id="RHEA:12705"/>
        <dbReference type="Rhea" id="RHEA-COMP:12143"/>
        <dbReference type="Rhea" id="RHEA-COMP:12144"/>
        <dbReference type="ChEBI" id="CHEBI:57856"/>
        <dbReference type="ChEBI" id="CHEBI:59789"/>
        <dbReference type="ChEBI" id="CHEBI:90596"/>
        <dbReference type="ChEBI" id="CHEBI:90598"/>
        <dbReference type="EC" id="2.1.1.77"/>
    </reaction>
</comment>
<keyword evidence="5 7" id="KW-0808">Transferase</keyword>
<dbReference type="PANTHER" id="PTHR11579:SF0">
    <property type="entry name" value="PROTEIN-L-ISOASPARTATE(D-ASPARTATE) O-METHYLTRANSFERASE"/>
    <property type="match status" value="1"/>
</dbReference>
<gene>
    <name evidence="7" type="primary">pcm</name>
    <name evidence="8" type="ORF">K1718_14790</name>
</gene>
<accession>A0ABY8F3V9</accession>
<dbReference type="PROSITE" id="PS01279">
    <property type="entry name" value="PCMT"/>
    <property type="match status" value="1"/>
</dbReference>
<comment type="function">
    <text evidence="7">Catalyzes the methyl esterification of L-isoaspartyl residues in peptides and proteins that result from spontaneous decomposition of normal L-aspartyl and L-asparaginyl residues. It plays a role in the repair and/or degradation of damaged proteins.</text>
</comment>
<name>A0ABY8F3V9_9HYPH</name>
<dbReference type="SUPFAM" id="SSF53335">
    <property type="entry name" value="S-adenosyl-L-methionine-dependent methyltransferases"/>
    <property type="match status" value="1"/>
</dbReference>
<dbReference type="CDD" id="cd02440">
    <property type="entry name" value="AdoMet_MTases"/>
    <property type="match status" value="1"/>
</dbReference>
<organism evidence="8 9">
    <name type="scientific">Roseibium porphyridii</name>
    <dbReference type="NCBI Taxonomy" id="2866279"/>
    <lineage>
        <taxon>Bacteria</taxon>
        <taxon>Pseudomonadati</taxon>
        <taxon>Pseudomonadota</taxon>
        <taxon>Alphaproteobacteria</taxon>
        <taxon>Hyphomicrobiales</taxon>
        <taxon>Stappiaceae</taxon>
        <taxon>Roseibium</taxon>
    </lineage>
</organism>
<evidence type="ECO:0000256" key="3">
    <source>
        <dbReference type="ARBA" id="ARBA00022490"/>
    </source>
</evidence>
<keyword evidence="4 7" id="KW-0489">Methyltransferase</keyword>
<dbReference type="Proteomes" id="UP001209803">
    <property type="component" value="Chromosome"/>
</dbReference>
<evidence type="ECO:0000256" key="2">
    <source>
        <dbReference type="ARBA" id="ARBA00005369"/>
    </source>
</evidence>
<dbReference type="PANTHER" id="PTHR11579">
    <property type="entry name" value="PROTEIN-L-ISOASPARTATE O-METHYLTRANSFERASE"/>
    <property type="match status" value="1"/>
</dbReference>
<evidence type="ECO:0000313" key="8">
    <source>
        <dbReference type="EMBL" id="WFE87438.1"/>
    </source>
</evidence>
<dbReference type="EC" id="2.1.1.77" evidence="7"/>
<dbReference type="GO" id="GO:0004719">
    <property type="term" value="F:protein-L-isoaspartate (D-aspartate) O-methyltransferase activity"/>
    <property type="evidence" value="ECO:0007669"/>
    <property type="project" value="UniProtKB-EC"/>
</dbReference>
<dbReference type="GO" id="GO:0032259">
    <property type="term" value="P:methylation"/>
    <property type="evidence" value="ECO:0007669"/>
    <property type="project" value="UniProtKB-KW"/>
</dbReference>
<feature type="active site" evidence="7">
    <location>
        <position position="62"/>
    </location>
</feature>
<keyword evidence="3 7" id="KW-0963">Cytoplasm</keyword>
<evidence type="ECO:0000256" key="6">
    <source>
        <dbReference type="ARBA" id="ARBA00022691"/>
    </source>
</evidence>